<dbReference type="PANTHER" id="PTHR11920">
    <property type="entry name" value="GUANYLYL CYCLASE"/>
    <property type="match status" value="1"/>
</dbReference>
<evidence type="ECO:0000256" key="2">
    <source>
        <dbReference type="ARBA" id="ARBA00012202"/>
    </source>
</evidence>
<dbReference type="InterPro" id="IPR028081">
    <property type="entry name" value="Leu-bd"/>
</dbReference>
<feature type="chain" id="PRO_5047481133" description="guanylate cyclase" evidence="11">
    <location>
        <begin position="29"/>
        <end position="1128"/>
    </location>
</feature>
<feature type="signal peptide" evidence="11">
    <location>
        <begin position="1"/>
        <end position="28"/>
    </location>
</feature>
<evidence type="ECO:0000256" key="10">
    <source>
        <dbReference type="SAM" id="MobiDB-lite"/>
    </source>
</evidence>
<dbReference type="CDD" id="cd07302">
    <property type="entry name" value="CHD"/>
    <property type="match status" value="1"/>
</dbReference>
<dbReference type="Gene3D" id="3.30.70.1230">
    <property type="entry name" value="Nucleotide cyclase"/>
    <property type="match status" value="2"/>
</dbReference>
<evidence type="ECO:0000256" key="5">
    <source>
        <dbReference type="ARBA" id="ARBA00022741"/>
    </source>
</evidence>
<evidence type="ECO:0000256" key="4">
    <source>
        <dbReference type="ARBA" id="ARBA00022729"/>
    </source>
</evidence>
<dbReference type="SUPFAM" id="SSF56112">
    <property type="entry name" value="Protein kinase-like (PK-like)"/>
    <property type="match status" value="1"/>
</dbReference>
<evidence type="ECO:0000256" key="3">
    <source>
        <dbReference type="ARBA" id="ARBA00022692"/>
    </source>
</evidence>
<protein>
    <recommendedName>
        <fullName evidence="2">guanylate cyclase</fullName>
        <ecNumber evidence="2">4.6.1.2</ecNumber>
    </recommendedName>
</protein>
<keyword evidence="9" id="KW-0141">cGMP biosynthesis</keyword>
<proteinExistence type="predicted"/>
<reference evidence="14" key="1">
    <citation type="submission" date="2017-08" db="EMBL/GenBank/DDBJ databases">
        <authorList>
            <person name="Polle J.E."/>
            <person name="Barry K."/>
            <person name="Cushman J."/>
            <person name="Schmutz J."/>
            <person name="Tran D."/>
            <person name="Hathwaick L.T."/>
            <person name="Yim W.C."/>
            <person name="Jenkins J."/>
            <person name="Mckie-Krisberg Z.M."/>
            <person name="Prochnik S."/>
            <person name="Lindquist E."/>
            <person name="Dockter R.B."/>
            <person name="Adam C."/>
            <person name="Molina H."/>
            <person name="Bunkerborg J."/>
            <person name="Jin E."/>
            <person name="Buchheim M."/>
            <person name="Magnuson J."/>
        </authorList>
    </citation>
    <scope>NUCLEOTIDE SEQUENCE</scope>
    <source>
        <strain evidence="14">CCAP 19/18</strain>
    </source>
</reference>
<evidence type="ECO:0000313" key="15">
    <source>
        <dbReference type="Proteomes" id="UP000815325"/>
    </source>
</evidence>
<dbReference type="InterPro" id="IPR001054">
    <property type="entry name" value="A/G_cyclase"/>
</dbReference>
<keyword evidence="7" id="KW-0472">Membrane</keyword>
<evidence type="ECO:0000256" key="7">
    <source>
        <dbReference type="ARBA" id="ARBA00023136"/>
    </source>
</evidence>
<dbReference type="PROSITE" id="PS50011">
    <property type="entry name" value="PROTEIN_KINASE_DOM"/>
    <property type="match status" value="1"/>
</dbReference>
<dbReference type="InterPro" id="IPR050401">
    <property type="entry name" value="Cyclic_nucleotide_synthase"/>
</dbReference>
<dbReference type="SUPFAM" id="SSF55073">
    <property type="entry name" value="Nucleotide cyclase"/>
    <property type="match status" value="1"/>
</dbReference>
<keyword evidence="8" id="KW-0456">Lyase</keyword>
<feature type="region of interest" description="Disordered" evidence="10">
    <location>
        <begin position="937"/>
        <end position="967"/>
    </location>
</feature>
<feature type="domain" description="Protein kinase" evidence="12">
    <location>
        <begin position="635"/>
        <end position="939"/>
    </location>
</feature>
<dbReference type="EC" id="4.6.1.2" evidence="2"/>
<organism evidence="14 15">
    <name type="scientific">Dunaliella salina</name>
    <name type="common">Green alga</name>
    <name type="synonym">Protococcus salinus</name>
    <dbReference type="NCBI Taxonomy" id="3046"/>
    <lineage>
        <taxon>Eukaryota</taxon>
        <taxon>Viridiplantae</taxon>
        <taxon>Chlorophyta</taxon>
        <taxon>core chlorophytes</taxon>
        <taxon>Chlorophyceae</taxon>
        <taxon>CS clade</taxon>
        <taxon>Chlamydomonadales</taxon>
        <taxon>Dunaliellaceae</taxon>
        <taxon>Dunaliella</taxon>
    </lineage>
</organism>
<dbReference type="PROSITE" id="PS50125">
    <property type="entry name" value="GUANYLATE_CYCLASE_2"/>
    <property type="match status" value="2"/>
</dbReference>
<comment type="caution">
    <text evidence="14">The sequence shown here is derived from an EMBL/GenBank/DDBJ whole genome shotgun (WGS) entry which is preliminary data.</text>
</comment>
<dbReference type="EMBL" id="MU069745">
    <property type="protein sequence ID" value="KAF5834642.1"/>
    <property type="molecule type" value="Genomic_DNA"/>
</dbReference>
<dbReference type="Gene3D" id="1.10.510.10">
    <property type="entry name" value="Transferase(Phosphotransferase) domain 1"/>
    <property type="match status" value="1"/>
</dbReference>
<keyword evidence="15" id="KW-1185">Reference proteome</keyword>
<feature type="domain" description="Guanylate cyclase" evidence="13">
    <location>
        <begin position="1000"/>
        <end position="1043"/>
    </location>
</feature>
<keyword evidence="4 11" id="KW-0732">Signal</keyword>
<comment type="subcellular location">
    <subcellularLocation>
        <location evidence="1">Membrane</location>
        <topology evidence="1">Single-pass membrane protein</topology>
    </subcellularLocation>
</comment>
<name>A0ABQ7GJ63_DUNSA</name>
<evidence type="ECO:0000256" key="6">
    <source>
        <dbReference type="ARBA" id="ARBA00022989"/>
    </source>
</evidence>
<keyword evidence="3" id="KW-0812">Transmembrane</keyword>
<evidence type="ECO:0000256" key="8">
    <source>
        <dbReference type="ARBA" id="ARBA00023239"/>
    </source>
</evidence>
<dbReference type="InterPro" id="IPR028082">
    <property type="entry name" value="Peripla_BP_I"/>
</dbReference>
<gene>
    <name evidence="14" type="ORF">DUNSADRAFT_8650</name>
</gene>
<sequence length="1128" mass="122852">MASRCGLSLVYSLLAYILLAFTSTPVLTRAAAAPAPAAQELSFSVGIVIGQAASCSGAADAHLMSEDAHLGHLLFVTRLASEAGAMYMSDLDGVRHRILFNYTWYNDGCEPQRHEALLSKLINDDGVHFIFGSSPAFAQQESIMANNFGRLIYHCCHGQDELLEQDMKHVFSIQASNSRYPIQALQSMVVAGGVSRLYIFSLENDGFMASTCQAAADHSMELEQLHSGFTLVRHRRYTSEEAANRPSLYKDIVNEAISEGADAVLGCDFKEPSMNVTQQFRAKQHYLKALWLATAPTQSDFAAAADRLLMHAAENVLSAAQWHPGAHFADAYFGTAAQYSEDFEAAFKKPPSEMAVGASAASYSLAVALKQALELCRFPDLAGLDSNHTVPALDMDRVLFNQSAVECVVEPGMPVTTTGYEWVRYMLAKQRLVTIFGKVEFDESRRNIAKEVVTTQVQSGATEAVLPLELAARDLVMPAPGSSQDSPSSDSQFGGLSQGAFIAIIIVCGSGCILTLMGIQGCLYRIRRVKSLDSQLVIEPKELQIISAPECQWDDSWESGKAMYKGTLVSLDPLPEIWNAGVVDPARSSILKQMREGEKTSKLASTKESGWSSSTFEIQGSSDMGGSITDSQTDIEMGGSPKASHVGFSYKASADLEGCSASQFECDSPGPCSANGPCSHGPSSAYKRTKYSGSGSCPVFTMILTRYEVLKLFWRSRCLQHPSVVPVIGIVWSLAPHLPPSMPVLVRECQELGALASVMENETMTIDAVSQFAIAKDLSDALAYLHTQENPAMKPILQPRLEGVLLDKHCRARVCVPLAALSEALSGKATVWVERTRENARELAHAEEIEDVQTFGVGIANLFTAGKCCSNQNSNAFLQVNREELVHGTVLPCNQYQSILSSHGTEMAELISRCCSKHPSDRPCFVEVKEQLEAKHSKMIHDAARTRRNSSASKSSRRPADAASSSPSADELLYELFPVHVAETLKSGRLPDPEPFPMVSLFFSDVCGYTTICSSLQTHEVMDMLHRLYSCFDELAKDKSLFKELGHIHCRCGIHCGPVMGAVVGTLNRRYGLFGDSVNVASRMESTSIKDHVQCSSPYMQLLREQWPEAAALAVAQVWYALLPPCSA</sequence>
<dbReference type="Pfam" id="PF13458">
    <property type="entry name" value="Peripla_BP_6"/>
    <property type="match status" value="1"/>
</dbReference>
<feature type="domain" description="Guanylate cyclase" evidence="13">
    <location>
        <begin position="1048"/>
        <end position="1085"/>
    </location>
</feature>
<evidence type="ECO:0000256" key="11">
    <source>
        <dbReference type="SAM" id="SignalP"/>
    </source>
</evidence>
<accession>A0ABQ7GJ63</accession>
<dbReference type="Gene3D" id="3.40.50.2300">
    <property type="match status" value="2"/>
</dbReference>
<dbReference type="InterPro" id="IPR011009">
    <property type="entry name" value="Kinase-like_dom_sf"/>
</dbReference>
<dbReference type="SMART" id="SM00044">
    <property type="entry name" value="CYCc"/>
    <property type="match status" value="1"/>
</dbReference>
<evidence type="ECO:0000313" key="14">
    <source>
        <dbReference type="EMBL" id="KAF5834642.1"/>
    </source>
</evidence>
<keyword evidence="5" id="KW-0547">Nucleotide-binding</keyword>
<dbReference type="InterPro" id="IPR029787">
    <property type="entry name" value="Nucleotide_cyclase"/>
</dbReference>
<dbReference type="Pfam" id="PF00211">
    <property type="entry name" value="Guanylate_cyc"/>
    <property type="match status" value="2"/>
</dbReference>
<evidence type="ECO:0000259" key="13">
    <source>
        <dbReference type="PROSITE" id="PS50125"/>
    </source>
</evidence>
<evidence type="ECO:0000256" key="1">
    <source>
        <dbReference type="ARBA" id="ARBA00004167"/>
    </source>
</evidence>
<evidence type="ECO:0000259" key="12">
    <source>
        <dbReference type="PROSITE" id="PS50011"/>
    </source>
</evidence>
<dbReference type="Proteomes" id="UP000815325">
    <property type="component" value="Unassembled WGS sequence"/>
</dbReference>
<dbReference type="InterPro" id="IPR000719">
    <property type="entry name" value="Prot_kinase_dom"/>
</dbReference>
<evidence type="ECO:0000256" key="9">
    <source>
        <dbReference type="ARBA" id="ARBA00023293"/>
    </source>
</evidence>
<dbReference type="PANTHER" id="PTHR11920:SF335">
    <property type="entry name" value="GUANYLATE CYCLASE"/>
    <property type="match status" value="1"/>
</dbReference>
<dbReference type="SUPFAM" id="SSF53822">
    <property type="entry name" value="Periplasmic binding protein-like I"/>
    <property type="match status" value="1"/>
</dbReference>
<keyword evidence="6" id="KW-1133">Transmembrane helix</keyword>